<dbReference type="KEGG" id="psic:J4E96_08935"/>
<feature type="compositionally biased region" description="Polar residues" evidence="1">
    <location>
        <begin position="93"/>
        <end position="104"/>
    </location>
</feature>
<sequence>MRARIWRLAAEGVPKARIAERLGISRTTVLKAVQSDSPPRYERAPVKRRSRWLGRRSGPCWPRPRTCPRPCSRSGSGGLGRSRGSGRGFANCDRSSGRSTLPSG</sequence>
<keyword evidence="3" id="KW-1185">Reference proteome</keyword>
<evidence type="ECO:0000313" key="2">
    <source>
        <dbReference type="EMBL" id="QTE31024.1"/>
    </source>
</evidence>
<organism evidence="2 3">
    <name type="scientific">Pengzhenrongella sicca</name>
    <dbReference type="NCBI Taxonomy" id="2819238"/>
    <lineage>
        <taxon>Bacteria</taxon>
        <taxon>Bacillati</taxon>
        <taxon>Actinomycetota</taxon>
        <taxon>Actinomycetes</taxon>
        <taxon>Micrococcales</taxon>
        <taxon>Pengzhenrongella</taxon>
    </lineage>
</organism>
<feature type="region of interest" description="Disordered" evidence="1">
    <location>
        <begin position="35"/>
        <end position="104"/>
    </location>
</feature>
<dbReference type="EMBL" id="CP071868">
    <property type="protein sequence ID" value="QTE31024.1"/>
    <property type="molecule type" value="Genomic_DNA"/>
</dbReference>
<feature type="compositionally biased region" description="Gly residues" evidence="1">
    <location>
        <begin position="75"/>
        <end position="87"/>
    </location>
</feature>
<evidence type="ECO:0000313" key="3">
    <source>
        <dbReference type="Proteomes" id="UP000663937"/>
    </source>
</evidence>
<dbReference type="AlphaFoldDB" id="A0A8A4ZGK5"/>
<dbReference type="Proteomes" id="UP000663937">
    <property type="component" value="Chromosome"/>
</dbReference>
<name>A0A8A4ZGK5_9MICO</name>
<dbReference type="RefSeq" id="WP_227425408.1">
    <property type="nucleotide sequence ID" value="NZ_CP071868.1"/>
</dbReference>
<dbReference type="Gene3D" id="1.10.10.60">
    <property type="entry name" value="Homeodomain-like"/>
    <property type="match status" value="1"/>
</dbReference>
<accession>A0A8A4ZGK5</accession>
<reference evidence="2" key="1">
    <citation type="submission" date="2021-03" db="EMBL/GenBank/DDBJ databases">
        <title>Pengzhenrongella sicca gen. nov., sp. nov., a new member of suborder Micrococcineae isolated from High-Arctic tundra soil.</title>
        <authorList>
            <person name="Peng F."/>
        </authorList>
    </citation>
    <scope>NUCLEOTIDE SEQUENCE</scope>
    <source>
        <strain evidence="2">LRZ-2</strain>
    </source>
</reference>
<dbReference type="Pfam" id="PF13384">
    <property type="entry name" value="HTH_23"/>
    <property type="match status" value="1"/>
</dbReference>
<protein>
    <submittedName>
        <fullName evidence="2">Helix-turn-helix domain-containing protein</fullName>
    </submittedName>
</protein>
<gene>
    <name evidence="2" type="ORF">J4E96_08935</name>
</gene>
<proteinExistence type="predicted"/>
<evidence type="ECO:0000256" key="1">
    <source>
        <dbReference type="SAM" id="MobiDB-lite"/>
    </source>
</evidence>